<reference evidence="1" key="1">
    <citation type="journal article" date="2023" name="Mol. Phylogenet. Evol.">
        <title>Genome-scale phylogeny and comparative genomics of the fungal order Sordariales.</title>
        <authorList>
            <person name="Hensen N."/>
            <person name="Bonometti L."/>
            <person name="Westerberg I."/>
            <person name="Brannstrom I.O."/>
            <person name="Guillou S."/>
            <person name="Cros-Aarteil S."/>
            <person name="Calhoun S."/>
            <person name="Haridas S."/>
            <person name="Kuo A."/>
            <person name="Mondo S."/>
            <person name="Pangilinan J."/>
            <person name="Riley R."/>
            <person name="LaButti K."/>
            <person name="Andreopoulos B."/>
            <person name="Lipzen A."/>
            <person name="Chen C."/>
            <person name="Yan M."/>
            <person name="Daum C."/>
            <person name="Ng V."/>
            <person name="Clum A."/>
            <person name="Steindorff A."/>
            <person name="Ohm R.A."/>
            <person name="Martin F."/>
            <person name="Silar P."/>
            <person name="Natvig D.O."/>
            <person name="Lalanne C."/>
            <person name="Gautier V."/>
            <person name="Ament-Velasquez S.L."/>
            <person name="Kruys A."/>
            <person name="Hutchinson M.I."/>
            <person name="Powell A.J."/>
            <person name="Barry K."/>
            <person name="Miller A.N."/>
            <person name="Grigoriev I.V."/>
            <person name="Debuchy R."/>
            <person name="Gladieux P."/>
            <person name="Hiltunen Thoren M."/>
            <person name="Johannesson H."/>
        </authorList>
    </citation>
    <scope>NUCLEOTIDE SEQUENCE</scope>
    <source>
        <strain evidence="1">CBS 958.72</strain>
    </source>
</reference>
<proteinExistence type="predicted"/>
<dbReference type="EMBL" id="JAULSN010000003">
    <property type="protein sequence ID" value="KAK3376205.1"/>
    <property type="molecule type" value="Genomic_DNA"/>
</dbReference>
<evidence type="ECO:0000313" key="1">
    <source>
        <dbReference type="EMBL" id="KAK3376205.1"/>
    </source>
</evidence>
<name>A0AAE0KI19_9PEZI</name>
<sequence>MFVGHDDNSALPMGWKPYEQQRFIGAIRALQEHHLVECASTAQGTMILTPRALQRSVLRQLDEDTPLRQQVFQAATQMVHNVFPAQGLKNRGDPSTWAASRISLTQVIRLNAAFTQCEPPIADDLHFAQLLSDTGNYLFNDGVQVEAVPILETAEAVCNRLLKTDPMRVTPILTDTLGILQIYNQFMGHPGRQRALQMTDRVLSICLDELQGTPPDTWSETDIIKVARSFVDRGCAHSQLNMMAEAGRDFDKALEYY</sequence>
<feature type="non-terminal residue" evidence="1">
    <location>
        <position position="1"/>
    </location>
</feature>
<evidence type="ECO:0000313" key="2">
    <source>
        <dbReference type="Proteomes" id="UP001287356"/>
    </source>
</evidence>
<protein>
    <submittedName>
        <fullName evidence="1">Uncharacterized protein</fullName>
    </submittedName>
</protein>
<organism evidence="1 2">
    <name type="scientific">Lasiosphaeria ovina</name>
    <dbReference type="NCBI Taxonomy" id="92902"/>
    <lineage>
        <taxon>Eukaryota</taxon>
        <taxon>Fungi</taxon>
        <taxon>Dikarya</taxon>
        <taxon>Ascomycota</taxon>
        <taxon>Pezizomycotina</taxon>
        <taxon>Sordariomycetes</taxon>
        <taxon>Sordariomycetidae</taxon>
        <taxon>Sordariales</taxon>
        <taxon>Lasiosphaeriaceae</taxon>
        <taxon>Lasiosphaeria</taxon>
    </lineage>
</organism>
<dbReference type="Proteomes" id="UP001287356">
    <property type="component" value="Unassembled WGS sequence"/>
</dbReference>
<keyword evidence="2" id="KW-1185">Reference proteome</keyword>
<comment type="caution">
    <text evidence="1">The sequence shown here is derived from an EMBL/GenBank/DDBJ whole genome shotgun (WGS) entry which is preliminary data.</text>
</comment>
<accession>A0AAE0KI19</accession>
<gene>
    <name evidence="1" type="ORF">B0T24DRAFT_665221</name>
</gene>
<reference evidence="1" key="2">
    <citation type="submission" date="2023-06" db="EMBL/GenBank/DDBJ databases">
        <authorList>
            <consortium name="Lawrence Berkeley National Laboratory"/>
            <person name="Haridas S."/>
            <person name="Hensen N."/>
            <person name="Bonometti L."/>
            <person name="Westerberg I."/>
            <person name="Brannstrom I.O."/>
            <person name="Guillou S."/>
            <person name="Cros-Aarteil S."/>
            <person name="Calhoun S."/>
            <person name="Kuo A."/>
            <person name="Mondo S."/>
            <person name="Pangilinan J."/>
            <person name="Riley R."/>
            <person name="Labutti K."/>
            <person name="Andreopoulos B."/>
            <person name="Lipzen A."/>
            <person name="Chen C."/>
            <person name="Yanf M."/>
            <person name="Daum C."/>
            <person name="Ng V."/>
            <person name="Clum A."/>
            <person name="Steindorff A."/>
            <person name="Ohm R."/>
            <person name="Martin F."/>
            <person name="Silar P."/>
            <person name="Natvig D."/>
            <person name="Lalanne C."/>
            <person name="Gautier V."/>
            <person name="Ament-Velasquez S.L."/>
            <person name="Kruys A."/>
            <person name="Hutchinson M.I."/>
            <person name="Powell A.J."/>
            <person name="Barry K."/>
            <person name="Miller A.N."/>
            <person name="Grigoriev I.V."/>
            <person name="Debuchy R."/>
            <person name="Gladieux P."/>
            <person name="Thoren M.H."/>
            <person name="Johannesson H."/>
        </authorList>
    </citation>
    <scope>NUCLEOTIDE SEQUENCE</scope>
    <source>
        <strain evidence="1">CBS 958.72</strain>
    </source>
</reference>
<dbReference type="AlphaFoldDB" id="A0AAE0KI19"/>